<dbReference type="KEGG" id="scor:J3U87_22925"/>
<name>A0A8A4TFN0_SULCO</name>
<evidence type="ECO:0000313" key="1">
    <source>
        <dbReference type="EMBL" id="QTD48443.1"/>
    </source>
</evidence>
<evidence type="ECO:0008006" key="3">
    <source>
        <dbReference type="Google" id="ProtNLM"/>
    </source>
</evidence>
<reference evidence="1" key="1">
    <citation type="submission" date="2021-03" db="EMBL/GenBank/DDBJ databases">
        <title>Acanthopleuribacteraceae sp. M133.</title>
        <authorList>
            <person name="Wang G."/>
        </authorList>
    </citation>
    <scope>NUCLEOTIDE SEQUENCE</scope>
    <source>
        <strain evidence="1">M133</strain>
    </source>
</reference>
<dbReference type="RefSeq" id="WP_237378093.1">
    <property type="nucleotide sequence ID" value="NZ_CP071793.1"/>
</dbReference>
<accession>A0A8A4TFN0</accession>
<organism evidence="1 2">
    <name type="scientific">Sulfidibacter corallicola</name>
    <dbReference type="NCBI Taxonomy" id="2818388"/>
    <lineage>
        <taxon>Bacteria</taxon>
        <taxon>Pseudomonadati</taxon>
        <taxon>Acidobacteriota</taxon>
        <taxon>Holophagae</taxon>
        <taxon>Acanthopleuribacterales</taxon>
        <taxon>Acanthopleuribacteraceae</taxon>
        <taxon>Sulfidibacter</taxon>
    </lineage>
</organism>
<dbReference type="AlphaFoldDB" id="A0A8A4TFN0"/>
<proteinExistence type="predicted"/>
<gene>
    <name evidence="1" type="ORF">J3U87_22925</name>
</gene>
<sequence>MSMTLLFLFTISVQENIWTNYYVGTIGDSNKIQMSLSGNLDSDDVLRGSYFYEKHGIPLDLRPKGNDLVEYHKGDPTGRFPLIFEKSESEFQGTWQSADKKRQLPFHLKRISGSLIIRMDSDFGSCQSEVPDFFGAGSALKAWAVQRQAHEIKKQVQSLTESELQQLEGPIKSGFTISYTIHYYSEALVSLNIEHSHYSGPLYAEGRSALILVVSDGTVKELQLGDLLLPGAEAKLLSRLSGALEESLAARDGDEPMTTEDFGDIPFLITPLHIRFIFDRDPDNDAIFPYRDLVGLLDPQSTVGRFLPKTDK</sequence>
<dbReference type="Proteomes" id="UP000663929">
    <property type="component" value="Chromosome"/>
</dbReference>
<dbReference type="EMBL" id="CP071793">
    <property type="protein sequence ID" value="QTD48443.1"/>
    <property type="molecule type" value="Genomic_DNA"/>
</dbReference>
<evidence type="ECO:0000313" key="2">
    <source>
        <dbReference type="Proteomes" id="UP000663929"/>
    </source>
</evidence>
<keyword evidence="2" id="KW-1185">Reference proteome</keyword>
<protein>
    <recommendedName>
        <fullName evidence="3">DUF3298 domain-containing protein</fullName>
    </recommendedName>
</protein>